<organism evidence="1">
    <name type="scientific">bioreactor metagenome</name>
    <dbReference type="NCBI Taxonomy" id="1076179"/>
    <lineage>
        <taxon>unclassified sequences</taxon>
        <taxon>metagenomes</taxon>
        <taxon>ecological metagenomes</taxon>
    </lineage>
</organism>
<proteinExistence type="predicted"/>
<dbReference type="EMBL" id="VSSQ01113152">
    <property type="protein sequence ID" value="MPN49683.1"/>
    <property type="molecule type" value="Genomic_DNA"/>
</dbReference>
<reference evidence="1" key="1">
    <citation type="submission" date="2019-08" db="EMBL/GenBank/DDBJ databases">
        <authorList>
            <person name="Kucharzyk K."/>
            <person name="Murdoch R.W."/>
            <person name="Higgins S."/>
            <person name="Loffler F."/>
        </authorList>
    </citation>
    <scope>NUCLEOTIDE SEQUENCE</scope>
</reference>
<accession>A0A645IQY7</accession>
<sequence>MIKLDGIVFRMKRAGGFPQRLHLHDAVDTFQRVPDDHCIFTGEHDLSQSHGDNRRKKDVKYQIQQKSLRYAVPSHQQRRRRQKGEYALNGRRIDHHRHAQFFCIVDDPFFVIVYGAFKSLEGKDRLAEGLYD</sequence>
<evidence type="ECO:0000313" key="1">
    <source>
        <dbReference type="EMBL" id="MPN49683.1"/>
    </source>
</evidence>
<name>A0A645IQY7_9ZZZZ</name>
<protein>
    <submittedName>
        <fullName evidence="1">Uncharacterized protein</fullName>
    </submittedName>
</protein>
<comment type="caution">
    <text evidence="1">The sequence shown here is derived from an EMBL/GenBank/DDBJ whole genome shotgun (WGS) entry which is preliminary data.</text>
</comment>
<gene>
    <name evidence="1" type="ORF">SDC9_197305</name>
</gene>
<dbReference type="AlphaFoldDB" id="A0A645IQY7"/>